<keyword evidence="4 5" id="KW-0472">Membrane</keyword>
<evidence type="ECO:0000256" key="2">
    <source>
        <dbReference type="ARBA" id="ARBA00022692"/>
    </source>
</evidence>
<gene>
    <name evidence="6" type="ORF">APT59_16155</name>
</gene>
<name>A0A0U4W2R3_9PSED</name>
<keyword evidence="2 5" id="KW-0812">Transmembrane</keyword>
<organism evidence="6 7">
    <name type="scientific">Pseudomonas oryzihabitans</name>
    <dbReference type="NCBI Taxonomy" id="47885"/>
    <lineage>
        <taxon>Bacteria</taxon>
        <taxon>Pseudomonadati</taxon>
        <taxon>Pseudomonadota</taxon>
        <taxon>Gammaproteobacteria</taxon>
        <taxon>Pseudomonadales</taxon>
        <taxon>Pseudomonadaceae</taxon>
        <taxon>Pseudomonas</taxon>
    </lineage>
</organism>
<dbReference type="PANTHER" id="PTHR30168:SF0">
    <property type="entry name" value="INNER MEMBRANE PROTEIN"/>
    <property type="match status" value="1"/>
</dbReference>
<dbReference type="PANTHER" id="PTHR30168">
    <property type="entry name" value="PUTATIVE MEMBRANE PROTEIN YPFJ"/>
    <property type="match status" value="1"/>
</dbReference>
<dbReference type="OrthoDB" id="9774900at2"/>
<evidence type="ECO:0000313" key="6">
    <source>
        <dbReference type="EMBL" id="ALZ85656.1"/>
    </source>
</evidence>
<proteinExistence type="predicted"/>
<dbReference type="Proteomes" id="UP000064137">
    <property type="component" value="Chromosome"/>
</dbReference>
<feature type="transmembrane region" description="Helical" evidence="5">
    <location>
        <begin position="21"/>
        <end position="41"/>
    </location>
</feature>
<dbReference type="RefSeq" id="WP_059315788.1">
    <property type="nucleotide sequence ID" value="NZ_CP013987.1"/>
</dbReference>
<dbReference type="GO" id="GO:0016020">
    <property type="term" value="C:membrane"/>
    <property type="evidence" value="ECO:0007669"/>
    <property type="project" value="UniProtKB-SubCell"/>
</dbReference>
<dbReference type="AlphaFoldDB" id="A0A0U4W2R3"/>
<keyword evidence="3 5" id="KW-1133">Transmembrane helix</keyword>
<evidence type="ECO:0000256" key="5">
    <source>
        <dbReference type="SAM" id="Phobius"/>
    </source>
</evidence>
<evidence type="ECO:0000256" key="3">
    <source>
        <dbReference type="ARBA" id="ARBA00022989"/>
    </source>
</evidence>
<accession>A0A0U4W2R3</accession>
<dbReference type="SUPFAM" id="SSF55486">
    <property type="entry name" value="Metalloproteases ('zincins'), catalytic domain"/>
    <property type="match status" value="1"/>
</dbReference>
<dbReference type="KEGG" id="por:APT59_16155"/>
<dbReference type="InterPro" id="IPR007343">
    <property type="entry name" value="Uncharacterised_pept_Zn_put"/>
</dbReference>
<protein>
    <submittedName>
        <fullName evidence="6">Metallopeptidase</fullName>
    </submittedName>
</protein>
<reference evidence="6 7" key="1">
    <citation type="submission" date="2016-01" db="EMBL/GenBank/DDBJ databases">
        <title>Annotation of Pseudomonas oryzihabitans USDA-ARS-USMARC-56511.</title>
        <authorList>
            <person name="Harhay G.P."/>
            <person name="Harhay D.M."/>
            <person name="Smith T.P.L."/>
            <person name="Bono J.L."/>
            <person name="Heaton M.P."/>
            <person name="Clawson M.L."/>
            <person name="Chitko-Mckown C.G."/>
            <person name="Capik S.F."/>
            <person name="DeDonder K.D."/>
            <person name="Apley M.D."/>
            <person name="Lubbers B.V."/>
            <person name="White B.J."/>
            <person name="Larson R.L."/>
        </authorList>
    </citation>
    <scope>NUCLEOTIDE SEQUENCE [LARGE SCALE GENOMIC DNA]</scope>
    <source>
        <strain evidence="6 7">USDA-ARS-USMARC-56511</strain>
    </source>
</reference>
<evidence type="ECO:0000256" key="1">
    <source>
        <dbReference type="ARBA" id="ARBA00004167"/>
    </source>
</evidence>
<comment type="subcellular location">
    <subcellularLocation>
        <location evidence="1">Membrane</location>
        <topology evidence="1">Single-pass membrane protein</topology>
    </subcellularLocation>
</comment>
<evidence type="ECO:0000313" key="7">
    <source>
        <dbReference type="Proteomes" id="UP000064137"/>
    </source>
</evidence>
<evidence type="ECO:0000256" key="4">
    <source>
        <dbReference type="ARBA" id="ARBA00023136"/>
    </source>
</evidence>
<dbReference type="EMBL" id="CP013987">
    <property type="protein sequence ID" value="ALZ85656.1"/>
    <property type="molecule type" value="Genomic_DNA"/>
</dbReference>
<sequence>MQWDKGQRSDNVEQASGGRGMKIGGGLGLGGVALVVVFGLLSGQSPTQILGNLISLSGQSAPSQQQTTAPADNRQVDFVRVVLGETENTWTRIFQAHGEQYQPPKLVLFNGQVQSGCGGATAASGPFYCPADSKVYLDLTFFQELQQRFGADGDFARAYVIAHEVGHHVQNLTGTTSKMEAARRRGIPTEGATGLSVRLELQADCYAGVWANDAQKRLNWLEPGDLEKALNAANAIGDDRLQRQSQGRVVPDSFTHGSSAQRVKWFRAGFDSGKVESCDTFAAKAL</sequence>
<dbReference type="Pfam" id="PF04228">
    <property type="entry name" value="Zn_peptidase"/>
    <property type="match status" value="1"/>
</dbReference>